<dbReference type="InterPro" id="IPR014743">
    <property type="entry name" value="Cl-channel_core"/>
</dbReference>
<comment type="caution">
    <text evidence="11">The sequence shown here is derived from an EMBL/GenBank/DDBJ whole genome shotgun (WGS) entry which is preliminary data.</text>
</comment>
<evidence type="ECO:0000256" key="10">
    <source>
        <dbReference type="SAM" id="Phobius"/>
    </source>
</evidence>
<dbReference type="CDD" id="cd01034">
    <property type="entry name" value="EriC_like"/>
    <property type="match status" value="1"/>
</dbReference>
<evidence type="ECO:0000256" key="1">
    <source>
        <dbReference type="ARBA" id="ARBA00004141"/>
    </source>
</evidence>
<dbReference type="GO" id="GO:0034707">
    <property type="term" value="C:chloride channel complex"/>
    <property type="evidence" value="ECO:0007669"/>
    <property type="project" value="UniProtKB-KW"/>
</dbReference>
<accession>A0A4R1BC17</accession>
<evidence type="ECO:0000256" key="3">
    <source>
        <dbReference type="ARBA" id="ARBA00022692"/>
    </source>
</evidence>
<feature type="transmembrane region" description="Helical" evidence="10">
    <location>
        <begin position="280"/>
        <end position="303"/>
    </location>
</feature>
<dbReference type="AlphaFoldDB" id="A0A4R1BC17"/>
<dbReference type="Proteomes" id="UP000295334">
    <property type="component" value="Unassembled WGS sequence"/>
</dbReference>
<sequence length="494" mass="52925">MPAAKKWAPLHENPIRFPAAYPRPPVPRVILRLMPRFTWRKMRSKAGGPLQNLLQIRVGAHARQALPLWIASLLTGLVAVAYTRLFGLCESVLHYELRQQPWMIFILAPSFFLLAWGAVRLFAPGARGSGIPQVMAAIELSQPGHEEKISRLLSIRILLTKVLSSLLMVVGGGAIGREGPTIQIVGSIFNTISNWVPRAWTGLSRQSFLLTGAAAGLAAAFNTPLGGLVFGMEELARIHVRFFRTALFTSVIIAGLAAQGFLGPYLYLGYPDVSGLGPKIFLGVIFVAVVAGAAGALMCRAILAVMRWKKRLNPVQTVAFVVLAGLLFAGIAYFVDEQVLGSGKDLLNRTLFTADKHCGISTVLARMLGPVLCFNTRAAGGVFAPSLSGGAAVGSLCAGLLHLVGSNANILILCGMVAFLTGVTQTPFTSAILVLEMTDRHSVIFHLLLAALFAGLAARVISRRSFYEVLKHDYLEEANAQPEGKTLPGTTAGN</sequence>
<keyword evidence="7" id="KW-0869">Chloride channel</keyword>
<dbReference type="Pfam" id="PF00654">
    <property type="entry name" value="Voltage_CLC"/>
    <property type="match status" value="1"/>
</dbReference>
<keyword evidence="3 10" id="KW-0812">Transmembrane</keyword>
<feature type="transmembrane region" description="Helical" evidence="10">
    <location>
        <begin position="102"/>
        <end position="123"/>
    </location>
</feature>
<evidence type="ECO:0000256" key="2">
    <source>
        <dbReference type="ARBA" id="ARBA00022448"/>
    </source>
</evidence>
<feature type="transmembrane region" description="Helical" evidence="10">
    <location>
        <begin position="410"/>
        <end position="435"/>
    </location>
</feature>
<dbReference type="Gene3D" id="1.10.3080.10">
    <property type="entry name" value="Clc chloride channel"/>
    <property type="match status" value="1"/>
</dbReference>
<keyword evidence="9" id="KW-0407">Ion channel</keyword>
<feature type="transmembrane region" description="Helical" evidence="10">
    <location>
        <begin position="315"/>
        <end position="335"/>
    </location>
</feature>
<keyword evidence="6 10" id="KW-0472">Membrane</keyword>
<dbReference type="InterPro" id="IPR001807">
    <property type="entry name" value="ClC"/>
</dbReference>
<dbReference type="PRINTS" id="PR00762">
    <property type="entry name" value="CLCHANNEL"/>
</dbReference>
<proteinExistence type="predicted"/>
<keyword evidence="8" id="KW-0868">Chloride</keyword>
<organism evidence="11 12">
    <name type="scientific">Flaviaesturariibacter flavus</name>
    <dbReference type="NCBI Taxonomy" id="2502780"/>
    <lineage>
        <taxon>Bacteria</taxon>
        <taxon>Pseudomonadati</taxon>
        <taxon>Bacteroidota</taxon>
        <taxon>Chitinophagia</taxon>
        <taxon>Chitinophagales</taxon>
        <taxon>Chitinophagaceae</taxon>
        <taxon>Flaviaestuariibacter</taxon>
    </lineage>
</organism>
<feature type="transmembrane region" description="Helical" evidence="10">
    <location>
        <begin position="382"/>
        <end position="403"/>
    </location>
</feature>
<dbReference type="PANTHER" id="PTHR43427">
    <property type="entry name" value="CHLORIDE CHANNEL PROTEIN CLC-E"/>
    <property type="match status" value="1"/>
</dbReference>
<dbReference type="OrthoDB" id="9812438at2"/>
<feature type="transmembrane region" description="Helical" evidence="10">
    <location>
        <begin position="441"/>
        <end position="461"/>
    </location>
</feature>
<keyword evidence="5" id="KW-0406">Ion transport</keyword>
<evidence type="ECO:0000313" key="12">
    <source>
        <dbReference type="Proteomes" id="UP000295334"/>
    </source>
</evidence>
<feature type="transmembrane region" description="Helical" evidence="10">
    <location>
        <begin position="242"/>
        <end position="268"/>
    </location>
</feature>
<dbReference type="SUPFAM" id="SSF81340">
    <property type="entry name" value="Clc chloride channel"/>
    <property type="match status" value="1"/>
</dbReference>
<dbReference type="PANTHER" id="PTHR43427:SF6">
    <property type="entry name" value="CHLORIDE CHANNEL PROTEIN CLC-E"/>
    <property type="match status" value="1"/>
</dbReference>
<feature type="transmembrane region" description="Helical" evidence="10">
    <location>
        <begin position="158"/>
        <end position="176"/>
    </location>
</feature>
<evidence type="ECO:0000256" key="7">
    <source>
        <dbReference type="ARBA" id="ARBA00023173"/>
    </source>
</evidence>
<evidence type="ECO:0000256" key="9">
    <source>
        <dbReference type="ARBA" id="ARBA00023303"/>
    </source>
</evidence>
<protein>
    <submittedName>
        <fullName evidence="11">Chloride channel protein</fullName>
    </submittedName>
</protein>
<name>A0A4R1BC17_9BACT</name>
<keyword evidence="2" id="KW-0813">Transport</keyword>
<gene>
    <name evidence="11" type="ORF">EPD60_11155</name>
</gene>
<feature type="transmembrane region" description="Helical" evidence="10">
    <location>
        <begin position="65"/>
        <end position="82"/>
    </location>
</feature>
<keyword evidence="12" id="KW-1185">Reference proteome</keyword>
<evidence type="ECO:0000256" key="5">
    <source>
        <dbReference type="ARBA" id="ARBA00023065"/>
    </source>
</evidence>
<dbReference type="GO" id="GO:0005254">
    <property type="term" value="F:chloride channel activity"/>
    <property type="evidence" value="ECO:0007669"/>
    <property type="project" value="UniProtKB-KW"/>
</dbReference>
<dbReference type="InterPro" id="IPR050368">
    <property type="entry name" value="ClC-type_chloride_channel"/>
</dbReference>
<dbReference type="EMBL" id="SJZI01000042">
    <property type="protein sequence ID" value="TCJ14534.1"/>
    <property type="molecule type" value="Genomic_DNA"/>
</dbReference>
<keyword evidence="4 10" id="KW-1133">Transmembrane helix</keyword>
<feature type="transmembrane region" description="Helical" evidence="10">
    <location>
        <begin position="208"/>
        <end position="230"/>
    </location>
</feature>
<comment type="subcellular location">
    <subcellularLocation>
        <location evidence="1">Membrane</location>
        <topology evidence="1">Multi-pass membrane protein</topology>
    </subcellularLocation>
</comment>
<evidence type="ECO:0000313" key="11">
    <source>
        <dbReference type="EMBL" id="TCJ14534.1"/>
    </source>
</evidence>
<evidence type="ECO:0000256" key="6">
    <source>
        <dbReference type="ARBA" id="ARBA00023136"/>
    </source>
</evidence>
<evidence type="ECO:0000256" key="8">
    <source>
        <dbReference type="ARBA" id="ARBA00023214"/>
    </source>
</evidence>
<reference evidence="11 12" key="1">
    <citation type="submission" date="2019-03" db="EMBL/GenBank/DDBJ databases">
        <authorList>
            <person name="Kim M.K.M."/>
        </authorList>
    </citation>
    <scope>NUCLEOTIDE SEQUENCE [LARGE SCALE GENOMIC DNA]</scope>
    <source>
        <strain evidence="11 12">17J68-12</strain>
    </source>
</reference>
<evidence type="ECO:0000256" key="4">
    <source>
        <dbReference type="ARBA" id="ARBA00022989"/>
    </source>
</evidence>